<gene>
    <name evidence="2" type="ORF">SRSM4_209</name>
</gene>
<dbReference type="RefSeq" id="YP_003097443.1">
    <property type="nucleotide sequence ID" value="NC_013085.1"/>
</dbReference>
<dbReference type="Gene3D" id="6.10.140.1310">
    <property type="match status" value="1"/>
</dbReference>
<sequence>MADTRVVIQVNALERLIIVDGKVQVIGEDYWNENIQNVLFPFWSSDRDRLIYLNYFSDGSYGIEKKKYVLDRASGERKWKTYDWREPTSAQVAEVAELLKEKYFEYQDTEQEVIQEKIYNEYGRWNKVSWEGIRMIRNFMLDDCDWTQMPDAQLDDATKAQWSAYRQKLRDIPTDYAGQDADDVRFPINPIFFAGTYQRMEGKSENEYLATADQFGVFTSSTYGEYAKRIVAQIANYYKIKNPDAIFPPADIVASTASSEEELDLILQRIQANNV</sequence>
<dbReference type="Pfam" id="PF16778">
    <property type="entry name" value="Phage_tail_APC"/>
    <property type="match status" value="1"/>
</dbReference>
<organism evidence="2 3">
    <name type="scientific">Synechococcus phage S-RSM4</name>
    <dbReference type="NCBI Taxonomy" id="555387"/>
    <lineage>
        <taxon>Viruses</taxon>
        <taxon>Duplodnaviria</taxon>
        <taxon>Heunggongvirae</taxon>
        <taxon>Uroviricota</taxon>
        <taxon>Caudoviricetes</taxon>
        <taxon>Pantevenvirales</taxon>
        <taxon>Kyanoviridae</taxon>
        <taxon>Gibbetvirus</taxon>
        <taxon>Gibbetvirus rsm4</taxon>
    </lineage>
</organism>
<evidence type="ECO:0000259" key="1">
    <source>
        <dbReference type="Pfam" id="PF16778"/>
    </source>
</evidence>
<reference evidence="2 3" key="1">
    <citation type="journal article" date="2009" name="Environ. Microbiol.">
        <title>Comparative genomics of marine cyanomyoviruses reveals the widespread occurrence of Synechococcus host genes localized to a hyperplastic region: implications for mechanisms of cyanophage evolution.</title>
        <authorList>
            <person name="Millard A.D."/>
            <person name="Zwirglmaier K."/>
            <person name="Downey M.J."/>
            <person name="Mann N.H."/>
            <person name="Scanlan D.J."/>
        </authorList>
    </citation>
    <scope>NUCLEOTIDE SEQUENCE</scope>
</reference>
<name>C7BVH7_9CAUD</name>
<proteinExistence type="predicted"/>
<dbReference type="GeneID" id="8303416"/>
<dbReference type="OrthoDB" id="12705at10239"/>
<dbReference type="EMBL" id="FM207411">
    <property type="protein sequence ID" value="CAR63406.1"/>
    <property type="molecule type" value="Genomic_DNA"/>
</dbReference>
<dbReference type="InterPro" id="IPR031893">
    <property type="entry name" value="Phage_tail_APC"/>
</dbReference>
<protein>
    <submittedName>
        <fullName evidence="2">Hypothetical cyanophage protein</fullName>
    </submittedName>
</protein>
<accession>C7BVH7</accession>
<keyword evidence="3" id="KW-1185">Reference proteome</keyword>
<dbReference type="Proteomes" id="UP000001515">
    <property type="component" value="Segment"/>
</dbReference>
<dbReference type="KEGG" id="vg:8303416"/>
<evidence type="ECO:0000313" key="2">
    <source>
        <dbReference type="EMBL" id="CAR63406.1"/>
    </source>
</evidence>
<evidence type="ECO:0000313" key="3">
    <source>
        <dbReference type="Proteomes" id="UP000001515"/>
    </source>
</evidence>
<feature type="domain" description="Phage tail assembly chaperone-like" evidence="1">
    <location>
        <begin position="131"/>
        <end position="175"/>
    </location>
</feature>